<dbReference type="InterPro" id="IPR011042">
    <property type="entry name" value="6-blade_b-propeller_TolB-like"/>
</dbReference>
<dbReference type="RefSeq" id="WP_344478741.1">
    <property type="nucleotide sequence ID" value="NZ_BAAAQX010000012.1"/>
</dbReference>
<gene>
    <name evidence="2" type="ORF">GCM10009850_049120</name>
</gene>
<proteinExistence type="predicted"/>
<name>A0ABN3CJ24_9ACTN</name>
<reference evidence="2 3" key="1">
    <citation type="journal article" date="2019" name="Int. J. Syst. Evol. Microbiol.">
        <title>The Global Catalogue of Microorganisms (GCM) 10K type strain sequencing project: providing services to taxonomists for standard genome sequencing and annotation.</title>
        <authorList>
            <consortium name="The Broad Institute Genomics Platform"/>
            <consortium name="The Broad Institute Genome Sequencing Center for Infectious Disease"/>
            <person name="Wu L."/>
            <person name="Ma J."/>
        </authorList>
    </citation>
    <scope>NUCLEOTIDE SEQUENCE [LARGE SCALE GENOMIC DNA]</scope>
    <source>
        <strain evidence="2 3">JCM 16114</strain>
    </source>
</reference>
<dbReference type="Proteomes" id="UP001499843">
    <property type="component" value="Unassembled WGS sequence"/>
</dbReference>
<dbReference type="Gene3D" id="2.120.10.30">
    <property type="entry name" value="TolB, C-terminal domain"/>
    <property type="match status" value="1"/>
</dbReference>
<evidence type="ECO:0000313" key="2">
    <source>
        <dbReference type="EMBL" id="GAA2209454.1"/>
    </source>
</evidence>
<feature type="chain" id="PRO_5045626241" description="WD40 repeat domain-containing protein" evidence="1">
    <location>
        <begin position="26"/>
        <end position="357"/>
    </location>
</feature>
<feature type="signal peptide" evidence="1">
    <location>
        <begin position="1"/>
        <end position="25"/>
    </location>
</feature>
<dbReference type="InterPro" id="IPR011044">
    <property type="entry name" value="Quino_amine_DH_bsu"/>
</dbReference>
<keyword evidence="3" id="KW-1185">Reference proteome</keyword>
<accession>A0ABN3CJ24</accession>
<comment type="caution">
    <text evidence="2">The sequence shown here is derived from an EMBL/GenBank/DDBJ whole genome shotgun (WGS) entry which is preliminary data.</text>
</comment>
<dbReference type="SUPFAM" id="SSF50969">
    <property type="entry name" value="YVTN repeat-like/Quinoprotein amine dehydrogenase"/>
    <property type="match status" value="1"/>
</dbReference>
<keyword evidence="1" id="KW-0732">Signal</keyword>
<organism evidence="2 3">
    <name type="scientific">Nonomuraea monospora</name>
    <dbReference type="NCBI Taxonomy" id="568818"/>
    <lineage>
        <taxon>Bacteria</taxon>
        <taxon>Bacillati</taxon>
        <taxon>Actinomycetota</taxon>
        <taxon>Actinomycetes</taxon>
        <taxon>Streptosporangiales</taxon>
        <taxon>Streptosporangiaceae</taxon>
        <taxon>Nonomuraea</taxon>
    </lineage>
</organism>
<dbReference type="EMBL" id="BAAAQX010000012">
    <property type="protein sequence ID" value="GAA2209454.1"/>
    <property type="molecule type" value="Genomic_DNA"/>
</dbReference>
<evidence type="ECO:0000256" key="1">
    <source>
        <dbReference type="SAM" id="SignalP"/>
    </source>
</evidence>
<protein>
    <recommendedName>
        <fullName evidence="4">WD40 repeat domain-containing protein</fullName>
    </recommendedName>
</protein>
<evidence type="ECO:0008006" key="4">
    <source>
        <dbReference type="Google" id="ProtNLM"/>
    </source>
</evidence>
<sequence length="357" mass="37052">MRIKTITTLAIASALTPALTWPASAHTTLVHGASVHGAFAHATPAHATSAHTVPVHATSTHTAHNHSIRYASIKSCPVKGGGARPCGDWRLVMHDGSRTTLPDAQGVAKEANGSPNRYVPAPVAVSGNGRRVAYFTEQGPLAVRTLGGGVKRLAADALPKVAQYEVTLLLSDDGARLVAVVGGDKPSGTRIFDTATGNLLGTLPPESSVLGFSGDGDELLATAEGAENVTDLVIHSDTGEELRRVTPPQVIAANVPQALAGDGRTVASLLSGSKAELVTYDSEGDQLAGRKRVKLPAGDVQMLDWTGDTQVTAHLTSDASGSTRMTIVQIDTATGTVRVRDRYTVLRDSFFFAACGG</sequence>
<evidence type="ECO:0000313" key="3">
    <source>
        <dbReference type="Proteomes" id="UP001499843"/>
    </source>
</evidence>